<organism evidence="3 4">
    <name type="scientific">Caenispirillum salinarum AK4</name>
    <dbReference type="NCBI Taxonomy" id="1238182"/>
    <lineage>
        <taxon>Bacteria</taxon>
        <taxon>Pseudomonadati</taxon>
        <taxon>Pseudomonadota</taxon>
        <taxon>Alphaproteobacteria</taxon>
        <taxon>Rhodospirillales</taxon>
        <taxon>Novispirillaceae</taxon>
        <taxon>Caenispirillum</taxon>
    </lineage>
</organism>
<feature type="region of interest" description="Disordered" evidence="1">
    <location>
        <begin position="1"/>
        <end position="60"/>
    </location>
</feature>
<dbReference type="AlphaFoldDB" id="K9H951"/>
<comment type="caution">
    <text evidence="3">The sequence shown here is derived from an EMBL/GenBank/DDBJ whole genome shotgun (WGS) entry which is preliminary data.</text>
</comment>
<sequence>MADRPTDEPRPKTDTDKAVPHESPPNQPRPSTSTGAATETTSARKGLGAEGEPPKSKTLRTTLIVLGVVIAVVIIVGLFA</sequence>
<feature type="transmembrane region" description="Helical" evidence="2">
    <location>
        <begin position="61"/>
        <end position="79"/>
    </location>
</feature>
<dbReference type="EMBL" id="ANHY01000021">
    <property type="protein sequence ID" value="EKV27108.1"/>
    <property type="molecule type" value="Genomic_DNA"/>
</dbReference>
<feature type="compositionally biased region" description="Low complexity" evidence="1">
    <location>
        <begin position="31"/>
        <end position="43"/>
    </location>
</feature>
<dbReference type="STRING" id="1238182.C882_2037"/>
<keyword evidence="4" id="KW-1185">Reference proteome</keyword>
<feature type="compositionally biased region" description="Basic and acidic residues" evidence="1">
    <location>
        <begin position="1"/>
        <end position="20"/>
    </location>
</feature>
<accession>K9H951</accession>
<protein>
    <submittedName>
        <fullName evidence="3">Uncharacterized protein</fullName>
    </submittedName>
</protein>
<evidence type="ECO:0000313" key="4">
    <source>
        <dbReference type="Proteomes" id="UP000009881"/>
    </source>
</evidence>
<keyword evidence="2" id="KW-0472">Membrane</keyword>
<gene>
    <name evidence="3" type="ORF">C882_2037</name>
</gene>
<evidence type="ECO:0000256" key="2">
    <source>
        <dbReference type="SAM" id="Phobius"/>
    </source>
</evidence>
<reference evidence="3 4" key="1">
    <citation type="journal article" date="2013" name="Genome Announc.">
        <title>Draft Genome Sequence of an Alphaproteobacterium, Caenispirillum salinarum AK4(T), Isolated from a Solar Saltern.</title>
        <authorList>
            <person name="Khatri I."/>
            <person name="Singh A."/>
            <person name="Korpole S."/>
            <person name="Pinnaka A.K."/>
            <person name="Subramanian S."/>
        </authorList>
    </citation>
    <scope>NUCLEOTIDE SEQUENCE [LARGE SCALE GENOMIC DNA]</scope>
    <source>
        <strain evidence="3 4">AK4</strain>
    </source>
</reference>
<dbReference type="RefSeq" id="WP_009542433.1">
    <property type="nucleotide sequence ID" value="NZ_ANHY01000021.1"/>
</dbReference>
<name>K9H951_9PROT</name>
<evidence type="ECO:0000256" key="1">
    <source>
        <dbReference type="SAM" id="MobiDB-lite"/>
    </source>
</evidence>
<proteinExistence type="predicted"/>
<dbReference type="Proteomes" id="UP000009881">
    <property type="component" value="Unassembled WGS sequence"/>
</dbReference>
<keyword evidence="2" id="KW-0812">Transmembrane</keyword>
<keyword evidence="2" id="KW-1133">Transmembrane helix</keyword>
<evidence type="ECO:0000313" key="3">
    <source>
        <dbReference type="EMBL" id="EKV27108.1"/>
    </source>
</evidence>